<feature type="signal peptide" evidence="1">
    <location>
        <begin position="1"/>
        <end position="22"/>
    </location>
</feature>
<evidence type="ECO:0000313" key="2">
    <source>
        <dbReference type="EMBL" id="GAA0715704.1"/>
    </source>
</evidence>
<keyword evidence="3" id="KW-1185">Reference proteome</keyword>
<evidence type="ECO:0000313" key="3">
    <source>
        <dbReference type="Proteomes" id="UP001501758"/>
    </source>
</evidence>
<proteinExistence type="predicted"/>
<sequence>MKIRFTLLIIAMLAILSCSSDDDDTTENSNYAMTAKINGEDFKANNPFGNNEPSSTTIFNYFPEEDFVLLIGRQGGLVGAREIKIWLKKSDIVVGTYETGPEIFDTTPSHFIDFLDLTNEIDESTRNGTIEITEVNTSTKIVTGTFSFTTADGTSDPSSPIDFNITEGTFTYMYE</sequence>
<evidence type="ECO:0008006" key="4">
    <source>
        <dbReference type="Google" id="ProtNLM"/>
    </source>
</evidence>
<evidence type="ECO:0000256" key="1">
    <source>
        <dbReference type="SAM" id="SignalP"/>
    </source>
</evidence>
<gene>
    <name evidence="2" type="ORF">GCM10009430_10510</name>
</gene>
<name>A0ABP3TQE7_9FLAO</name>
<reference evidence="3" key="1">
    <citation type="journal article" date="2019" name="Int. J. Syst. Evol. Microbiol.">
        <title>The Global Catalogue of Microorganisms (GCM) 10K type strain sequencing project: providing services to taxonomists for standard genome sequencing and annotation.</title>
        <authorList>
            <consortium name="The Broad Institute Genomics Platform"/>
            <consortium name="The Broad Institute Genome Sequencing Center for Infectious Disease"/>
            <person name="Wu L."/>
            <person name="Ma J."/>
        </authorList>
    </citation>
    <scope>NUCLEOTIDE SEQUENCE [LARGE SCALE GENOMIC DNA]</scope>
    <source>
        <strain evidence="3">JCM 15974</strain>
    </source>
</reference>
<keyword evidence="1" id="KW-0732">Signal</keyword>
<dbReference type="EMBL" id="BAAAGE010000001">
    <property type="protein sequence ID" value="GAA0715704.1"/>
    <property type="molecule type" value="Genomic_DNA"/>
</dbReference>
<organism evidence="2 3">
    <name type="scientific">Aquimarina litoralis</name>
    <dbReference type="NCBI Taxonomy" id="584605"/>
    <lineage>
        <taxon>Bacteria</taxon>
        <taxon>Pseudomonadati</taxon>
        <taxon>Bacteroidota</taxon>
        <taxon>Flavobacteriia</taxon>
        <taxon>Flavobacteriales</taxon>
        <taxon>Flavobacteriaceae</taxon>
        <taxon>Aquimarina</taxon>
    </lineage>
</organism>
<dbReference type="RefSeq" id="WP_343911170.1">
    <property type="nucleotide sequence ID" value="NZ_BAAAGE010000001.1"/>
</dbReference>
<dbReference type="PROSITE" id="PS51257">
    <property type="entry name" value="PROKAR_LIPOPROTEIN"/>
    <property type="match status" value="1"/>
</dbReference>
<feature type="chain" id="PRO_5046381976" description="Lipoprotein" evidence="1">
    <location>
        <begin position="23"/>
        <end position="175"/>
    </location>
</feature>
<protein>
    <recommendedName>
        <fullName evidence="4">Lipoprotein</fullName>
    </recommendedName>
</protein>
<dbReference type="Proteomes" id="UP001501758">
    <property type="component" value="Unassembled WGS sequence"/>
</dbReference>
<comment type="caution">
    <text evidence="2">The sequence shown here is derived from an EMBL/GenBank/DDBJ whole genome shotgun (WGS) entry which is preliminary data.</text>
</comment>
<accession>A0ABP3TQE7</accession>